<keyword evidence="1" id="KW-0812">Transmembrane</keyword>
<name>A0ABW2PRM6_9BACL</name>
<sequence length="54" mass="6291">MIKVILIFLFFVLLGFWDVPKLISEKRKKELTIYIFLALIGFIFGIMAAFHVSV</sequence>
<evidence type="ECO:0000256" key="1">
    <source>
        <dbReference type="SAM" id="Phobius"/>
    </source>
</evidence>
<comment type="caution">
    <text evidence="2">The sequence shown here is derived from an EMBL/GenBank/DDBJ whole genome shotgun (WGS) entry which is preliminary data.</text>
</comment>
<dbReference type="RefSeq" id="WP_380963709.1">
    <property type="nucleotide sequence ID" value="NZ_JBHTCO010000004.1"/>
</dbReference>
<reference evidence="3" key="1">
    <citation type="journal article" date="2019" name="Int. J. Syst. Evol. Microbiol.">
        <title>The Global Catalogue of Microorganisms (GCM) 10K type strain sequencing project: providing services to taxonomists for standard genome sequencing and annotation.</title>
        <authorList>
            <consortium name="The Broad Institute Genomics Platform"/>
            <consortium name="The Broad Institute Genome Sequencing Center for Infectious Disease"/>
            <person name="Wu L."/>
            <person name="Ma J."/>
        </authorList>
    </citation>
    <scope>NUCLEOTIDE SEQUENCE [LARGE SCALE GENOMIC DNA]</scope>
    <source>
        <strain evidence="3">CGMCC 1.16305</strain>
    </source>
</reference>
<accession>A0ABW2PRM6</accession>
<evidence type="ECO:0000313" key="3">
    <source>
        <dbReference type="Proteomes" id="UP001596505"/>
    </source>
</evidence>
<evidence type="ECO:0000313" key="2">
    <source>
        <dbReference type="EMBL" id="MFC7392066.1"/>
    </source>
</evidence>
<keyword evidence="1" id="KW-0472">Membrane</keyword>
<dbReference type="Proteomes" id="UP001596505">
    <property type="component" value="Unassembled WGS sequence"/>
</dbReference>
<keyword evidence="3" id="KW-1185">Reference proteome</keyword>
<dbReference type="EMBL" id="JBHTCO010000004">
    <property type="protein sequence ID" value="MFC7392066.1"/>
    <property type="molecule type" value="Genomic_DNA"/>
</dbReference>
<protein>
    <submittedName>
        <fullName evidence="2">Uncharacterized protein</fullName>
    </submittedName>
</protein>
<keyword evidence="1" id="KW-1133">Transmembrane helix</keyword>
<organism evidence="2 3">
    <name type="scientific">Scopulibacillus cellulosilyticus</name>
    <dbReference type="NCBI Taxonomy" id="2665665"/>
    <lineage>
        <taxon>Bacteria</taxon>
        <taxon>Bacillati</taxon>
        <taxon>Bacillota</taxon>
        <taxon>Bacilli</taxon>
        <taxon>Bacillales</taxon>
        <taxon>Sporolactobacillaceae</taxon>
        <taxon>Scopulibacillus</taxon>
    </lineage>
</organism>
<proteinExistence type="predicted"/>
<feature type="transmembrane region" description="Helical" evidence="1">
    <location>
        <begin position="31"/>
        <end position="52"/>
    </location>
</feature>
<gene>
    <name evidence="2" type="ORF">ACFQRG_03650</name>
</gene>